<dbReference type="eggNOG" id="KOG2645">
    <property type="taxonomic scope" value="Eukaryota"/>
</dbReference>
<dbReference type="CDD" id="cd16018">
    <property type="entry name" value="Enpp"/>
    <property type="match status" value="1"/>
</dbReference>
<dbReference type="PANTHER" id="PTHR10151:SF120">
    <property type="entry name" value="BIS(5'-ADENOSYL)-TRIPHOSPHATASE"/>
    <property type="match status" value="1"/>
</dbReference>
<dbReference type="GO" id="GO:0047429">
    <property type="term" value="F:nucleoside triphosphate diphosphatase activity"/>
    <property type="evidence" value="ECO:0007669"/>
    <property type="project" value="TreeGrafter"/>
</dbReference>
<dbReference type="Pfam" id="PF01663">
    <property type="entry name" value="Phosphodiest"/>
    <property type="match status" value="1"/>
</dbReference>
<dbReference type="STRING" id="747525.W4K6T3"/>
<gene>
    <name evidence="1" type="ORF">HETIRDRAFT_318309</name>
</gene>
<sequence length="452" mass="50848">MYVASLLPGCSKDASESAKSLHFNGQSLRSNGTHDFKRTVLLVSIDGLRADYLERDLTPHLLDISKQGLRAKSMKPIFPTLTFPNHWALMTGLYAESHGIVANNFWDKTTDSEFHYNQIASCWKPHWWFGEPMWETAGKAGVINANLMWPGPPKTMTGATPSYFLPWRDKVPLSEKLHQILSWIDLPLEERPQLIMAYEPSLDQAGHATGPYSALVNDTLRYVDTFAKDLHTGLVDRNLTNIVDIVFVSDHGMTDTSQPEFIYMDDILGEQGWASIEHEDGWPSMGLHFNSSRNAAYYLEVLRAAAASNKDKFEVFTPETMPGRYHFAHSPRIAPVYVVPKIGYVLTTRKEGDVGLTKGNHGYDNNDPSMHAMFVAHGPFSSVAKAVHQTRSRGLLSRALSRPNKGWHSTSDDTYVMNTFQNVEIYNLVMKLLGIEQVASTNGTQGFWDKYF</sequence>
<reference evidence="1 2" key="1">
    <citation type="journal article" date="2012" name="New Phytol.">
        <title>Insight into trade-off between wood decay and parasitism from the genome of a fungal forest pathogen.</title>
        <authorList>
            <person name="Olson A."/>
            <person name="Aerts A."/>
            <person name="Asiegbu F."/>
            <person name="Belbahri L."/>
            <person name="Bouzid O."/>
            <person name="Broberg A."/>
            <person name="Canback B."/>
            <person name="Coutinho P.M."/>
            <person name="Cullen D."/>
            <person name="Dalman K."/>
            <person name="Deflorio G."/>
            <person name="van Diepen L.T."/>
            <person name="Dunand C."/>
            <person name="Duplessis S."/>
            <person name="Durling M."/>
            <person name="Gonthier P."/>
            <person name="Grimwood J."/>
            <person name="Fossdal C.G."/>
            <person name="Hansson D."/>
            <person name="Henrissat B."/>
            <person name="Hietala A."/>
            <person name="Himmelstrand K."/>
            <person name="Hoffmeister D."/>
            <person name="Hogberg N."/>
            <person name="James T.Y."/>
            <person name="Karlsson M."/>
            <person name="Kohler A."/>
            <person name="Kues U."/>
            <person name="Lee Y.H."/>
            <person name="Lin Y.C."/>
            <person name="Lind M."/>
            <person name="Lindquist E."/>
            <person name="Lombard V."/>
            <person name="Lucas S."/>
            <person name="Lunden K."/>
            <person name="Morin E."/>
            <person name="Murat C."/>
            <person name="Park J."/>
            <person name="Raffaello T."/>
            <person name="Rouze P."/>
            <person name="Salamov A."/>
            <person name="Schmutz J."/>
            <person name="Solheim H."/>
            <person name="Stahlberg J."/>
            <person name="Velez H."/>
            <person name="de Vries R.P."/>
            <person name="Wiebenga A."/>
            <person name="Woodward S."/>
            <person name="Yakovlev I."/>
            <person name="Garbelotto M."/>
            <person name="Martin F."/>
            <person name="Grigoriev I.V."/>
            <person name="Stenlid J."/>
        </authorList>
    </citation>
    <scope>NUCLEOTIDE SEQUENCE [LARGE SCALE GENOMIC DNA]</scope>
    <source>
        <strain evidence="1 2">TC 32-1</strain>
    </source>
</reference>
<evidence type="ECO:0000313" key="2">
    <source>
        <dbReference type="Proteomes" id="UP000030671"/>
    </source>
</evidence>
<dbReference type="AlphaFoldDB" id="W4K6T3"/>
<dbReference type="RefSeq" id="XP_009546152.1">
    <property type="nucleotide sequence ID" value="XM_009547857.1"/>
</dbReference>
<dbReference type="HOGENOM" id="CLU_017594_4_2_1"/>
<dbReference type="Proteomes" id="UP000030671">
    <property type="component" value="Unassembled WGS sequence"/>
</dbReference>
<dbReference type="FunCoup" id="W4K6T3">
    <property type="interactions" value="152"/>
</dbReference>
<dbReference type="Gene3D" id="3.40.720.10">
    <property type="entry name" value="Alkaline Phosphatase, subunit A"/>
    <property type="match status" value="1"/>
</dbReference>
<protein>
    <recommendedName>
        <fullName evidence="3">Phosphodiest-domain-containing protein</fullName>
    </recommendedName>
</protein>
<accession>W4K6T3</accession>
<keyword evidence="2" id="KW-1185">Reference proteome</keyword>
<organism evidence="1 2">
    <name type="scientific">Heterobasidion irregulare (strain TC 32-1)</name>
    <dbReference type="NCBI Taxonomy" id="747525"/>
    <lineage>
        <taxon>Eukaryota</taxon>
        <taxon>Fungi</taxon>
        <taxon>Dikarya</taxon>
        <taxon>Basidiomycota</taxon>
        <taxon>Agaricomycotina</taxon>
        <taxon>Agaricomycetes</taxon>
        <taxon>Russulales</taxon>
        <taxon>Bondarzewiaceae</taxon>
        <taxon>Heterobasidion</taxon>
        <taxon>Heterobasidion annosum species complex</taxon>
    </lineage>
</organism>
<dbReference type="InterPro" id="IPR017850">
    <property type="entry name" value="Alkaline_phosphatase_core_sf"/>
</dbReference>
<proteinExistence type="predicted"/>
<evidence type="ECO:0008006" key="3">
    <source>
        <dbReference type="Google" id="ProtNLM"/>
    </source>
</evidence>
<dbReference type="KEGG" id="hir:HETIRDRAFT_318309"/>
<dbReference type="SUPFAM" id="SSF53649">
    <property type="entry name" value="Alkaline phosphatase-like"/>
    <property type="match status" value="1"/>
</dbReference>
<dbReference type="GO" id="GO:0017111">
    <property type="term" value="F:ribonucleoside triphosphate phosphatase activity"/>
    <property type="evidence" value="ECO:0007669"/>
    <property type="project" value="TreeGrafter"/>
</dbReference>
<dbReference type="GeneID" id="20670496"/>
<dbReference type="PANTHER" id="PTHR10151">
    <property type="entry name" value="ECTONUCLEOTIDE PYROPHOSPHATASE/PHOSPHODIESTERASE"/>
    <property type="match status" value="1"/>
</dbReference>
<dbReference type="OrthoDB" id="415411at2759"/>
<dbReference type="EMBL" id="KI925458">
    <property type="protein sequence ID" value="ETW81513.1"/>
    <property type="molecule type" value="Genomic_DNA"/>
</dbReference>
<dbReference type="InParanoid" id="W4K6T3"/>
<dbReference type="GO" id="GO:0009141">
    <property type="term" value="P:nucleoside triphosphate metabolic process"/>
    <property type="evidence" value="ECO:0007669"/>
    <property type="project" value="TreeGrafter"/>
</dbReference>
<name>W4K6T3_HETIT</name>
<evidence type="ECO:0000313" key="1">
    <source>
        <dbReference type="EMBL" id="ETW81513.1"/>
    </source>
</evidence>
<dbReference type="InterPro" id="IPR002591">
    <property type="entry name" value="Phosphodiest/P_Trfase"/>
</dbReference>